<accession>A0ACC1LG14</accession>
<proteinExistence type="predicted"/>
<protein>
    <submittedName>
        <fullName evidence="1">Vacuolar protein sorting-associated protein 13</fullName>
    </submittedName>
</protein>
<dbReference type="Proteomes" id="UP001140087">
    <property type="component" value="Unassembled WGS sequence"/>
</dbReference>
<organism evidence="1 2">
    <name type="scientific">Coemansia helicoidea</name>
    <dbReference type="NCBI Taxonomy" id="1286919"/>
    <lineage>
        <taxon>Eukaryota</taxon>
        <taxon>Fungi</taxon>
        <taxon>Fungi incertae sedis</taxon>
        <taxon>Zoopagomycota</taxon>
        <taxon>Kickxellomycotina</taxon>
        <taxon>Kickxellomycetes</taxon>
        <taxon>Kickxellales</taxon>
        <taxon>Kickxellaceae</taxon>
        <taxon>Coemansia</taxon>
    </lineage>
</organism>
<reference evidence="1" key="1">
    <citation type="submission" date="2022-07" db="EMBL/GenBank/DDBJ databases">
        <title>Phylogenomic reconstructions and comparative analyses of Kickxellomycotina fungi.</title>
        <authorList>
            <person name="Reynolds N.K."/>
            <person name="Stajich J.E."/>
            <person name="Barry K."/>
            <person name="Grigoriev I.V."/>
            <person name="Crous P."/>
            <person name="Smith M.E."/>
        </authorList>
    </citation>
    <scope>NUCLEOTIDE SEQUENCE</scope>
    <source>
        <strain evidence="1">BCRC 34780</strain>
    </source>
</reference>
<name>A0ACC1LG14_9FUNG</name>
<dbReference type="EMBL" id="JANBUN010000068">
    <property type="protein sequence ID" value="KAJ2807307.1"/>
    <property type="molecule type" value="Genomic_DNA"/>
</dbReference>
<gene>
    <name evidence="1" type="primary">VPS13_1</name>
    <name evidence="1" type="ORF">H4R21_000534</name>
</gene>
<evidence type="ECO:0000313" key="2">
    <source>
        <dbReference type="Proteomes" id="UP001140087"/>
    </source>
</evidence>
<evidence type="ECO:0000313" key="1">
    <source>
        <dbReference type="EMBL" id="KAJ2807307.1"/>
    </source>
</evidence>
<sequence length="2040" mass="221197">MFEGVVATILNRFLGSYVTNLETTQLKLGIWQGDVKLEKLRLKADALDKLRLPVDIKEGWLGTLTISIPWSNLKGEPVRIYIDNVYVLATPRFQENFDPEREDEREYRRKMRRLDNDELLRQQQQLKSKHLAGDAEKKQASFTDQLITKIVDNLQIVIKRIHVRYEDHISNPGHMMAVGATLGELSAVSTDAEWRETFLHDSASVIHKMLKLARFAVYWDPDCESMQGLGHDELIARLSQTIEGGSEQSILQPVVGVGRLTMNKRPAPGDVRTTLKFEFDQLAFELDDDQYAGALLLTTAFDYAMRQGRYRKHRPPPGVRPKDDPRAWMLFAFRSVYDEVHEHNYRKTHAYRQMRREQRQLYIRVYAAFKASGGEIPEIDKTALDQLHRDLSYEDIRQYRAHAEPVIRKQRRLVRQREEEKRANGGAGGGAAAGAKDAAGAAAGITGWVGGWVGSWISGATAQTPAPAGPGEKDDDVAMAEDADAPDSDGQLSEKQVQKLYDTIEFNEDAADDNLPLEAVKLAATAVLGSGSLTLKVDRRGRNHTLMGFAFDALRVDLLQRPKNIEANVSVHRLEVVDGTLPGTQYPRMIYLQGDDGPGDVHTQGGDATAAPTQRGPASDEPFLHIHFEKNPLDGHADSVVAVKVRSLYVVYHPTAVKALLDYFEPPSSASAESIHALVAAASRSMAGLRDQTKLGVLYALAQHKTVDVKVDFDAPVFVIPQDMLDARSPVVVLDTGCLTIESQLVDSETTQRMRQAHTRGGESTAELESLLYDHFAMRLRSTQLLVGRELGECMRALRDGQTDPRLHVVDRIELNLDLGLCILAEPPVHMPKVTIDGRLPSLQVYFSDRKYKAIMHSIDLILEATADEAVDLTLQYEVSHGAPSTAFGAGGLLEQAAAASGAGQLSQSADESGDEFFESTDQVDDEPAPAAAAAAAAAAVTAAATASGRLQRKPANADARIGAGREPDRVTVRVGFAVDNLVGFVWRTHSDGRDDLHIGDIAVSGLAVKCINRPYDLFADVTIHQVTVEDHLMGGGSGGKPVFALTSDIALADASGETGKDLVAVQYHRCQADHPEFTTTYESIGQTVEVDISYLHLMVVRKTILTTYDFILKTFTDEGRPAQPKAGEPPAPDSQTEVAAAAAAVAAAADSKDATGPDVASRDDVTSLIREALDTIRVDVRFKGTDFGLCRDDGAPIALLSVTAATMRVLLKQQVLVEAKVGSITLADQLEPAGAAGERPPLLHIKGDELADFRYETFDETQASYPGHNGAIFLRLGAAHMRFMERPLRELMAFGSRFSAMHGLFEAARQAAAYGATQLTEEMIGSARYHFDVAMSAPVITFPRNGIDAQAVGGAASAGDGPGADVLVLQPGELTISNEFTTVHEMARDWAVNHVSLALRRIGLKSVFVVAEDASEHGAFGQAGEQVLQMLEDADFHMDMHMLARGRIDGCPRPVTELVGVLSPLKMRLTEYQYKMAYDQLLAISRVFGAGPEAAAAEDAGAEEGDWKLGLEVLRENPATRAARDARQALANLGQIDGARRADAEAEDQYATVDLFVTLATVQLELFQGSGFGLDSMRKASFTRMDVNDLSVKYRAKANGDSKAELVIAAVRAYDTRPGTENQFTQIISPTIVSTRRADGAAAAGGDGLASSMHAVAQDAPAEEDDGSPQLVCHVDMRPRQDMVVLVTLDSPRIILVLDHVFLLIGFATSAFPAQPAPPPPPQQPQQLRAEAAKDDGPPTSGGLVYKVDVVHPEIIVLADPRNRGSEALVLSVSEVVLAQEGMFCATMDEIMVSLCTIDRRQETVRNIMDPFTVIATMDSRAVASDGHRITDVAVDMGNLLLRLGLNDVLVVLEIFNKAVELMYATDDGAAPAAAPAAPAAPAVAVPAALARARSTSSSQAGTAVAAAGSAAQRIIKETMRVTVASLRAVIIRDTFGLPVYACSAKEFHVDMADWSVGLRVRSDVEVQASYFNRRNSHWEALVEPWRFALRVASGAAADSAQHVDVTASDRLLVNVSHALLEETLGLAAQWGAAVAERQ</sequence>
<feature type="non-terminal residue" evidence="1">
    <location>
        <position position="2040"/>
    </location>
</feature>
<keyword evidence="2" id="KW-1185">Reference proteome</keyword>
<comment type="caution">
    <text evidence="1">The sequence shown here is derived from an EMBL/GenBank/DDBJ whole genome shotgun (WGS) entry which is preliminary data.</text>
</comment>